<organism evidence="2 3">
    <name type="scientific">Burkholderia metallica</name>
    <dbReference type="NCBI Taxonomy" id="488729"/>
    <lineage>
        <taxon>Bacteria</taxon>
        <taxon>Pseudomonadati</taxon>
        <taxon>Pseudomonadota</taxon>
        <taxon>Betaproteobacteria</taxon>
        <taxon>Burkholderiales</taxon>
        <taxon>Burkholderiaceae</taxon>
        <taxon>Burkholderia</taxon>
        <taxon>Burkholderia cepacia complex</taxon>
    </lineage>
</organism>
<keyword evidence="3" id="KW-1185">Reference proteome</keyword>
<comment type="caution">
    <text evidence="2">The sequence shown here is derived from an EMBL/GenBank/DDBJ whole genome shotgun (WGS) entry which is preliminary data.</text>
</comment>
<dbReference type="EMBL" id="JAUJSQ010000007">
    <property type="protein sequence ID" value="MDN7933631.1"/>
    <property type="molecule type" value="Genomic_DNA"/>
</dbReference>
<gene>
    <name evidence="2" type="ORF">QZM52_20300</name>
</gene>
<feature type="region of interest" description="Disordered" evidence="1">
    <location>
        <begin position="1"/>
        <end position="22"/>
    </location>
</feature>
<evidence type="ECO:0000256" key="1">
    <source>
        <dbReference type="SAM" id="MobiDB-lite"/>
    </source>
</evidence>
<evidence type="ECO:0008006" key="4">
    <source>
        <dbReference type="Google" id="ProtNLM"/>
    </source>
</evidence>
<proteinExistence type="predicted"/>
<sequence length="118" mass="12662">MVAKSIDPPPPLRPIASEGQPAESAVDKVLFDAKLEAFISRVEAACVVACIGAENTGARTFNSLMGRMTTRDTHSCNREAAAVMWIVLAELLRGAPRPLIERILTAVAEHESSVEGFD</sequence>
<dbReference type="RefSeq" id="WP_175712598.1">
    <property type="nucleotide sequence ID" value="NZ_JAUJSQ010000007.1"/>
</dbReference>
<reference evidence="2" key="1">
    <citation type="submission" date="2023-07" db="EMBL/GenBank/DDBJ databases">
        <title>A collection of bacterial strains from the Burkholderia cepacia Research Laboratory and Repository.</title>
        <authorList>
            <person name="Lipuma J."/>
            <person name="Spilker T."/>
            <person name="Caverly L."/>
        </authorList>
    </citation>
    <scope>NUCLEOTIDE SEQUENCE</scope>
    <source>
        <strain evidence="2">AU42020</strain>
    </source>
</reference>
<evidence type="ECO:0000313" key="2">
    <source>
        <dbReference type="EMBL" id="MDN7933631.1"/>
    </source>
</evidence>
<dbReference type="Proteomes" id="UP001171606">
    <property type="component" value="Unassembled WGS sequence"/>
</dbReference>
<name>A0ABT8PEX3_9BURK</name>
<evidence type="ECO:0000313" key="3">
    <source>
        <dbReference type="Proteomes" id="UP001171606"/>
    </source>
</evidence>
<accession>A0ABT8PEX3</accession>
<protein>
    <recommendedName>
        <fullName evidence="4">Bacteriophage protein</fullName>
    </recommendedName>
</protein>